<evidence type="ECO:0000313" key="5">
    <source>
        <dbReference type="Proteomes" id="UP000772434"/>
    </source>
</evidence>
<dbReference type="InterPro" id="IPR045340">
    <property type="entry name" value="DUF6533"/>
</dbReference>
<dbReference type="Pfam" id="PF20151">
    <property type="entry name" value="DUF6533"/>
    <property type="match status" value="1"/>
</dbReference>
<dbReference type="EMBL" id="JADNRY010000079">
    <property type="protein sequence ID" value="KAF9067007.1"/>
    <property type="molecule type" value="Genomic_DNA"/>
</dbReference>
<accession>A0A9P5U5R5</accession>
<sequence>MPILVLIRAKLKPQIVSSAILFLYDWILMFPVELEVVWSGKLQPLTVLYIVQRYMPFVDTIGILFAVSFANPIEPNTCRALYTTSGWMYITGIALTEVVLTMRTWALWGKDIRSTVGLTIFFLCCWVPNFYIFHLFLDSQTYSPSPLPQIGCVILGGESILFLCWVILMVYEAGILTLMLIPGFAFCITYYVFLFGFSVANVATVLLLPSLSTRDANYPNEQSHPPYAKPITQTTTNNRTTRSPRIA</sequence>
<feature type="transmembrane region" description="Helical" evidence="2">
    <location>
        <begin position="149"/>
        <end position="171"/>
    </location>
</feature>
<dbReference type="OrthoDB" id="3350812at2759"/>
<evidence type="ECO:0000256" key="2">
    <source>
        <dbReference type="SAM" id="Phobius"/>
    </source>
</evidence>
<dbReference type="AlphaFoldDB" id="A0A9P5U5R5"/>
<proteinExistence type="predicted"/>
<keyword evidence="5" id="KW-1185">Reference proteome</keyword>
<feature type="transmembrane region" description="Helical" evidence="2">
    <location>
        <begin position="114"/>
        <end position="137"/>
    </location>
</feature>
<feature type="transmembrane region" description="Helical" evidence="2">
    <location>
        <begin position="15"/>
        <end position="34"/>
    </location>
</feature>
<feature type="transmembrane region" description="Helical" evidence="2">
    <location>
        <begin position="54"/>
        <end position="74"/>
    </location>
</feature>
<gene>
    <name evidence="4" type="ORF">BDP27DRAFT_1365231</name>
</gene>
<keyword evidence="2" id="KW-0472">Membrane</keyword>
<feature type="region of interest" description="Disordered" evidence="1">
    <location>
        <begin position="219"/>
        <end position="247"/>
    </location>
</feature>
<evidence type="ECO:0000256" key="1">
    <source>
        <dbReference type="SAM" id="MobiDB-lite"/>
    </source>
</evidence>
<evidence type="ECO:0000313" key="4">
    <source>
        <dbReference type="EMBL" id="KAF9067007.1"/>
    </source>
</evidence>
<feature type="compositionally biased region" description="Low complexity" evidence="1">
    <location>
        <begin position="232"/>
        <end position="241"/>
    </location>
</feature>
<reference evidence="4" key="1">
    <citation type="submission" date="2020-11" db="EMBL/GenBank/DDBJ databases">
        <authorList>
            <consortium name="DOE Joint Genome Institute"/>
            <person name="Ahrendt S."/>
            <person name="Riley R."/>
            <person name="Andreopoulos W."/>
            <person name="Labutti K."/>
            <person name="Pangilinan J."/>
            <person name="Ruiz-Duenas F.J."/>
            <person name="Barrasa J.M."/>
            <person name="Sanchez-Garcia M."/>
            <person name="Camarero S."/>
            <person name="Miyauchi S."/>
            <person name="Serrano A."/>
            <person name="Linde D."/>
            <person name="Babiker R."/>
            <person name="Drula E."/>
            <person name="Ayuso-Fernandez I."/>
            <person name="Pacheco R."/>
            <person name="Padilla G."/>
            <person name="Ferreira P."/>
            <person name="Barriuso J."/>
            <person name="Kellner H."/>
            <person name="Castanera R."/>
            <person name="Alfaro M."/>
            <person name="Ramirez L."/>
            <person name="Pisabarro A.G."/>
            <person name="Kuo A."/>
            <person name="Tritt A."/>
            <person name="Lipzen A."/>
            <person name="He G."/>
            <person name="Yan M."/>
            <person name="Ng V."/>
            <person name="Cullen D."/>
            <person name="Martin F."/>
            <person name="Rosso M.-N."/>
            <person name="Henrissat B."/>
            <person name="Hibbett D."/>
            <person name="Martinez A.T."/>
            <person name="Grigoriev I.V."/>
        </authorList>
    </citation>
    <scope>NUCLEOTIDE SEQUENCE</scope>
    <source>
        <strain evidence="4">AH 40177</strain>
    </source>
</reference>
<protein>
    <recommendedName>
        <fullName evidence="3">DUF6533 domain-containing protein</fullName>
    </recommendedName>
</protein>
<evidence type="ECO:0000259" key="3">
    <source>
        <dbReference type="Pfam" id="PF20151"/>
    </source>
</evidence>
<feature type="domain" description="DUF6533" evidence="3">
    <location>
        <begin position="15"/>
        <end position="58"/>
    </location>
</feature>
<organism evidence="4 5">
    <name type="scientific">Rhodocollybia butyracea</name>
    <dbReference type="NCBI Taxonomy" id="206335"/>
    <lineage>
        <taxon>Eukaryota</taxon>
        <taxon>Fungi</taxon>
        <taxon>Dikarya</taxon>
        <taxon>Basidiomycota</taxon>
        <taxon>Agaricomycotina</taxon>
        <taxon>Agaricomycetes</taxon>
        <taxon>Agaricomycetidae</taxon>
        <taxon>Agaricales</taxon>
        <taxon>Marasmiineae</taxon>
        <taxon>Omphalotaceae</taxon>
        <taxon>Rhodocollybia</taxon>
    </lineage>
</organism>
<dbReference type="Proteomes" id="UP000772434">
    <property type="component" value="Unassembled WGS sequence"/>
</dbReference>
<keyword evidence="2" id="KW-0812">Transmembrane</keyword>
<feature type="transmembrane region" description="Helical" evidence="2">
    <location>
        <begin position="183"/>
        <end position="208"/>
    </location>
</feature>
<feature type="transmembrane region" description="Helical" evidence="2">
    <location>
        <begin position="86"/>
        <end position="108"/>
    </location>
</feature>
<keyword evidence="2" id="KW-1133">Transmembrane helix</keyword>
<name>A0A9P5U5R5_9AGAR</name>
<comment type="caution">
    <text evidence="4">The sequence shown here is derived from an EMBL/GenBank/DDBJ whole genome shotgun (WGS) entry which is preliminary data.</text>
</comment>